<protein>
    <submittedName>
        <fullName evidence="1">Uncharacterized protein</fullName>
    </submittedName>
</protein>
<name>A0A2T3JCJ2_9GAMM</name>
<dbReference type="Proteomes" id="UP000240987">
    <property type="component" value="Unassembled WGS sequence"/>
</dbReference>
<accession>A0A2T3JCJ2</accession>
<proteinExistence type="predicted"/>
<comment type="caution">
    <text evidence="1">The sequence shown here is derived from an EMBL/GenBank/DDBJ whole genome shotgun (WGS) entry which is preliminary data.</text>
</comment>
<sequence length="125" mass="14539">MPKSKEITQVQAWIKLLNTLETTPRLIGVLTSPRSLTKCFMAKLQKNDLMSFTHTSHLDIQLLAETIAASACDTLICDRKNYPLLQPILLLQRQPMTIILNQECWSPDWCWQYPQHHFLCQQDLM</sequence>
<evidence type="ECO:0000313" key="2">
    <source>
        <dbReference type="Proteomes" id="UP000240987"/>
    </source>
</evidence>
<dbReference type="RefSeq" id="WP_107243968.1">
    <property type="nucleotide sequence ID" value="NZ_PYMJ01000020.1"/>
</dbReference>
<dbReference type="EMBL" id="PYMJ01000020">
    <property type="protein sequence ID" value="PSU46605.1"/>
    <property type="molecule type" value="Genomic_DNA"/>
</dbReference>
<dbReference type="OrthoDB" id="5815706at2"/>
<organism evidence="1 2">
    <name type="scientific">Photobacterium frigidiphilum</name>
    <dbReference type="NCBI Taxonomy" id="264736"/>
    <lineage>
        <taxon>Bacteria</taxon>
        <taxon>Pseudomonadati</taxon>
        <taxon>Pseudomonadota</taxon>
        <taxon>Gammaproteobacteria</taxon>
        <taxon>Vibrionales</taxon>
        <taxon>Vibrionaceae</taxon>
        <taxon>Photobacterium</taxon>
    </lineage>
</organism>
<reference evidence="1 2" key="1">
    <citation type="submission" date="2018-01" db="EMBL/GenBank/DDBJ databases">
        <title>Whole genome sequencing of Histamine producing bacteria.</title>
        <authorList>
            <person name="Butler K."/>
        </authorList>
    </citation>
    <scope>NUCLEOTIDE SEQUENCE [LARGE SCALE GENOMIC DNA]</scope>
    <source>
        <strain evidence="1 2">JCM 12947</strain>
    </source>
</reference>
<keyword evidence="2" id="KW-1185">Reference proteome</keyword>
<evidence type="ECO:0000313" key="1">
    <source>
        <dbReference type="EMBL" id="PSU46605.1"/>
    </source>
</evidence>
<gene>
    <name evidence="1" type="ORF">C9J12_18000</name>
</gene>
<dbReference type="AlphaFoldDB" id="A0A2T3JCJ2"/>